<dbReference type="GO" id="GO:0016740">
    <property type="term" value="F:transferase activity"/>
    <property type="evidence" value="ECO:0007669"/>
    <property type="project" value="UniProtKB-KW"/>
</dbReference>
<dbReference type="EMBL" id="AC155886">
    <property type="protein sequence ID" value="ABN08247.1"/>
    <property type="molecule type" value="Genomic_DNA"/>
</dbReference>
<reference evidence="1" key="1">
    <citation type="submission" date="2005-04" db="EMBL/GenBank/DDBJ databases">
        <authorList>
            <person name="Town C.D."/>
        </authorList>
    </citation>
    <scope>NUCLEOTIDE SEQUENCE</scope>
</reference>
<evidence type="ECO:0000313" key="3">
    <source>
        <dbReference type="Proteomes" id="UP000265566"/>
    </source>
</evidence>
<accession>A2Q3P7</accession>
<dbReference type="Proteomes" id="UP000265566">
    <property type="component" value="Chromosome 7"/>
</dbReference>
<keyword evidence="1" id="KW-0808">Transferase</keyword>
<reference evidence="1" key="2">
    <citation type="submission" date="2007-03" db="EMBL/GenBank/DDBJ databases">
        <authorList>
            <consortium name="The International Medicago Genome Annotation Group"/>
        </authorList>
    </citation>
    <scope>NUCLEOTIDE SEQUENCE</scope>
</reference>
<sequence length="116" mass="13175">MALQFTLSRLLAHLSPTQEETLKLNVDGCFPEDSKCLGVGGVICKHYDDWVADFSHCKIGGDVLQAKLCVIHMSLDFYHNKSRNNIVYESGCLKVVELFIVSLRSYISHLRIRYLV</sequence>
<evidence type="ECO:0000313" key="2">
    <source>
        <dbReference type="EMBL" id="RHN46867.1"/>
    </source>
</evidence>
<evidence type="ECO:0000313" key="1">
    <source>
        <dbReference type="EMBL" id="ABN08247.1"/>
    </source>
</evidence>
<dbReference type="EMBL" id="PSQE01000007">
    <property type="protein sequence ID" value="RHN46867.1"/>
    <property type="molecule type" value="Genomic_DNA"/>
</dbReference>
<dbReference type="Gramene" id="rna41402">
    <property type="protein sequence ID" value="RHN46867.1"/>
    <property type="gene ID" value="gene41402"/>
</dbReference>
<reference evidence="3" key="3">
    <citation type="journal article" date="2018" name="Nat. Plants">
        <title>Whole-genome landscape of Medicago truncatula symbiotic genes.</title>
        <authorList>
            <person name="Pecrix Y."/>
            <person name="Staton S.E."/>
            <person name="Sallet E."/>
            <person name="Lelandais-Briere C."/>
            <person name="Moreau S."/>
            <person name="Carrere S."/>
            <person name="Blein T."/>
            <person name="Jardinaud M.F."/>
            <person name="Latrasse D."/>
            <person name="Zouine M."/>
            <person name="Zahm M."/>
            <person name="Kreplak J."/>
            <person name="Mayjonade B."/>
            <person name="Satge C."/>
            <person name="Perez M."/>
            <person name="Cauet S."/>
            <person name="Marande W."/>
            <person name="Chantry-Darmon C."/>
            <person name="Lopez-Roques C."/>
            <person name="Bouchez O."/>
            <person name="Berard A."/>
            <person name="Debelle F."/>
            <person name="Munos S."/>
            <person name="Bendahmane A."/>
            <person name="Berges H."/>
            <person name="Niebel A."/>
            <person name="Buitink J."/>
            <person name="Frugier F."/>
            <person name="Benhamed M."/>
            <person name="Crespi M."/>
            <person name="Gouzy J."/>
            <person name="Gamas P."/>
        </authorList>
    </citation>
    <scope>NUCLEOTIDE SEQUENCE [LARGE SCALE GENOMIC DNA]</scope>
    <source>
        <strain evidence="3">cv. Jemalong A17</strain>
    </source>
</reference>
<protein>
    <submittedName>
        <fullName evidence="1">Polynucleotidyl transferase, Ribonuclease H fold</fullName>
    </submittedName>
</protein>
<reference evidence="2" key="4">
    <citation type="journal article" date="2018" name="Nat. Plants">
        <title>Whole-genome landscape of Medicago truncatula symbiotic genes.</title>
        <authorList>
            <person name="Pecrix Y."/>
            <person name="Gamas P."/>
            <person name="Carrere S."/>
        </authorList>
    </citation>
    <scope>NUCLEOTIDE SEQUENCE</scope>
    <source>
        <tissue evidence="2">Leaves</tissue>
    </source>
</reference>
<organism evidence="1">
    <name type="scientific">Medicago truncatula</name>
    <name type="common">Barrel medic</name>
    <name type="synonym">Medicago tribuloides</name>
    <dbReference type="NCBI Taxonomy" id="3880"/>
    <lineage>
        <taxon>Eukaryota</taxon>
        <taxon>Viridiplantae</taxon>
        <taxon>Streptophyta</taxon>
        <taxon>Embryophyta</taxon>
        <taxon>Tracheophyta</taxon>
        <taxon>Spermatophyta</taxon>
        <taxon>Magnoliopsida</taxon>
        <taxon>eudicotyledons</taxon>
        <taxon>Gunneridae</taxon>
        <taxon>Pentapetalae</taxon>
        <taxon>rosids</taxon>
        <taxon>fabids</taxon>
        <taxon>Fabales</taxon>
        <taxon>Fabaceae</taxon>
        <taxon>Papilionoideae</taxon>
        <taxon>50 kb inversion clade</taxon>
        <taxon>NPAAA clade</taxon>
        <taxon>Hologalegina</taxon>
        <taxon>IRL clade</taxon>
        <taxon>Trifolieae</taxon>
        <taxon>Medicago</taxon>
    </lineage>
</organism>
<gene>
    <name evidence="1" type="ORF">MtrDRAFT_AC155886g25v2</name>
    <name evidence="2" type="ORF">MtrunA17_Chr7g0246811</name>
</gene>
<name>A2Q3P7_MEDTR</name>
<dbReference type="AlphaFoldDB" id="A2Q3P7"/>
<proteinExistence type="predicted"/>